<keyword evidence="4" id="KW-1185">Reference proteome</keyword>
<feature type="compositionally biased region" description="Pro residues" evidence="1">
    <location>
        <begin position="12"/>
        <end position="29"/>
    </location>
</feature>
<feature type="compositionally biased region" description="Basic and acidic residues" evidence="1">
    <location>
        <begin position="367"/>
        <end position="376"/>
    </location>
</feature>
<sequence length="2034" mass="225243">MGVTTQLKFVPRPSPSGSAPPAPTSPSVPKPGNLTWTTAATGKPRTTVAMVTGIPTPGRNVSAVTNSTWGGNQTWLSASTATPFNTAVKLESIAIPAAAAGFMGAICACLILLVMLHLFLNKKLCFEEVGGFPCFEQKKKEPKAAKLEPVKTERSKLNPKPEDKKDFGPSAIFRSVCPCCGESCRKRGKQHQHTVEGEEGTVGALISYLRRMRTDVFGQVDPAQQQVQQQQQVQHCGYCGQRRCDCQTKRGDDSAIEEDKSDITDAPGDETTASAISQVNATMRQILQEIKDIKERSHGSQHGSQHGSDVVTQDKYQHVVDDLLAARSCHKELEDKLCLYENALKGKEEEDKKSREFQNTGGSESNTPEHEPKLENSLESESVYHSLGAQHTDLTQVRNMMSQLLQEILDMKKDKTEGNDTVAEERVERMNATVFDEVMEVLDPDVQVQVKVCEEETRRTSTPVETPAKDEDDKKLLEMQTSPIKKDLLESSCKVLEPSPSKEDGKVLRLTVDSQVQTVPIPRTREEVLRDLIQSDRQDGVSTAGQEGEETRPVQNKTDSRTNSQELQTECEKRCGLQPLDNNSVPVSVGVTTTCEEVEGENVNSKGGALGFFNFGKGTEKIEEKNVEGKMFSTSFFGFGPKAENDSSASSVNQRTSGFGLESKLSKFTSWVGDSIASTAMQFARKNSEKTTDSSGDQKQQQNVSVPGQYLNSQTLHPSSQSGDHPLASDDPTASPRRRVHPDTHTSPALVNEPPFTATYVTVQNVSPRGTLFHLLQNTEETDESISLTGNPKSETSQAKCQTEVQKWEKSGQPRMQEIPQTSFTDEGTLGTMEPVCETPPVQRKALKRSASLPRHAHLASAESRSVHRHVRNVGVVTSTSQQQTLPRKGILHHKQHVCEDTSYRPELWRRRGSNCVQVDTQEISSDAAASDDSKMSYSTKPQKHVTYSPYVHRKIISPRHSPKDRPKFFVPFLVEYDESSSCSDEDFETTYNKSYGQGSDYDDFASQKLRSSEVAARQKKLSPSPDSNPGSVQKRSCDLTDDLSLGHRPRLTHRSEQASSNFLQVPGMVPSVRPKVRLRTDAEDCLRHSREETSVQPSSRQPVSKQLSKKKSVSPTSSEDDPHVYRLQNPSQGEKKVRERESRHRLKGRVESLRTTDEDDLRSSHLMESAAVGKSREDNTTKTTQGRGRSRHRQQSTGRSVGNGTGSAASGLRDGEDSQGSSSTSSMGRNRRGQSVPRALQNKDNNSDSHSKPRYLHRSRSMDRGKWDRTADSDRISRSADMEERPWQAHGRRHSLGQTTDRTVGTGREELRHPPQPNTGTSRAESRHPGLPNTGTGRAESRRPGLTNTGTVRAESRHPPLPSTGTGRAESRHPGLPNTGTGRAESRHPGLTNTGTGRAESRHPGLTNTGTVRAESRHPGLPNTGTGRAESRHPGLPNTGTGRAESRHPPQPNTGTGRAESRHPGLTNTGKKRSRRVEHTADWGRFLFWNQVAAKSPQLKPRIIQSPQQIYGSAYQVEEETSSDSDDEVLQQYKRSMSQHSVRSKASVRSQRSKKGEKLPSPAEKPEAEAAYQPIEEPDYHHAPRATPADPYARLEKGEPEEAMVESDIEPDHASYLEYEEEGLDNEAYDSEGANGAYGDQVSYHSQEKRKRLKSRRHRPEGRSMSSQLNKEGLGGLSSGDESVTAYPVSDAVSVDEMSVASSTAPDPNWKKKTEDRGYYDVDQPYDEDSQLISKCGVLEVAFAYDAPNRKMTVSIVQARDVPSKDRGGTGGYQVHMVLLPTKKQRCKTKVRQGNNPVFKESFRFSRVNQDELPDMGVRFRLYACERMKKERLIGEKLVGFSNLKLDQRESMAVTLPLEPRSNLSGGDSQFSLSGLSRSDSGSSSQSLTHAGGVPELLVGLAYNATTGRLSVEVIKGSHFRNMAMNRAPDTYVKICLMASNGQELSRSKTSIRRGQPNPVYKETFIFQVALFQLSDVTLMFSVYNKRGMKRKEMIGWFSLGLNNSGEEELNHWQDMRESKGQQVCRWHVLLES</sequence>
<feature type="region of interest" description="Disordered" evidence="1">
    <location>
        <begin position="348"/>
        <end position="380"/>
    </location>
</feature>
<feature type="transmembrane region" description="Helical" evidence="2">
    <location>
        <begin position="93"/>
        <end position="120"/>
    </location>
</feature>
<feature type="compositionally biased region" description="Polar residues" evidence="1">
    <location>
        <begin position="357"/>
        <end position="366"/>
    </location>
</feature>
<feature type="compositionally biased region" description="Polar residues" evidence="1">
    <location>
        <begin position="693"/>
        <end position="723"/>
    </location>
</feature>
<feature type="compositionally biased region" description="Polar residues" evidence="1">
    <location>
        <begin position="1025"/>
        <end position="1035"/>
    </location>
</feature>
<accession>A0A6P4ZAN7</accession>
<dbReference type="InterPro" id="IPR035892">
    <property type="entry name" value="C2_domain_sf"/>
</dbReference>
<dbReference type="Pfam" id="PF00168">
    <property type="entry name" value="C2"/>
    <property type="match status" value="2"/>
</dbReference>
<organism evidence="4 5">
    <name type="scientific">Branchiostoma belcheri</name>
    <name type="common">Amphioxus</name>
    <dbReference type="NCBI Taxonomy" id="7741"/>
    <lineage>
        <taxon>Eukaryota</taxon>
        <taxon>Metazoa</taxon>
        <taxon>Chordata</taxon>
        <taxon>Cephalochordata</taxon>
        <taxon>Leptocardii</taxon>
        <taxon>Amphioxiformes</taxon>
        <taxon>Branchiostomatidae</taxon>
        <taxon>Branchiostoma</taxon>
    </lineage>
</organism>
<feature type="region of interest" description="Disordered" evidence="1">
    <location>
        <begin position="294"/>
        <end position="313"/>
    </location>
</feature>
<dbReference type="Gene3D" id="2.60.40.150">
    <property type="entry name" value="C2 domain"/>
    <property type="match status" value="2"/>
</dbReference>
<dbReference type="CDD" id="cd08408">
    <property type="entry name" value="C2B_Synaptotagmin-14_16"/>
    <property type="match status" value="1"/>
</dbReference>
<evidence type="ECO:0000256" key="1">
    <source>
        <dbReference type="SAM" id="MobiDB-lite"/>
    </source>
</evidence>
<protein>
    <submittedName>
        <fullName evidence="5">Uncharacterized protein LOC109477091 isoform X4</fullName>
    </submittedName>
</protein>
<proteinExistence type="predicted"/>
<dbReference type="GeneID" id="109477091"/>
<dbReference type="InterPro" id="IPR043541">
    <property type="entry name" value="SYT14/14L/16"/>
</dbReference>
<dbReference type="RefSeq" id="XP_019633693.1">
    <property type="nucleotide sequence ID" value="XM_019778134.1"/>
</dbReference>
<dbReference type="FunFam" id="2.60.40.150:FF:000062">
    <property type="entry name" value="synaptotagmin-14 isoform X1"/>
    <property type="match status" value="1"/>
</dbReference>
<feature type="compositionally biased region" description="Basic and acidic residues" evidence="1">
    <location>
        <begin position="1134"/>
        <end position="1166"/>
    </location>
</feature>
<name>A0A6P4ZAN7_BRABE</name>
<feature type="compositionally biased region" description="Basic and acidic residues" evidence="1">
    <location>
        <begin position="1555"/>
        <end position="1569"/>
    </location>
</feature>
<feature type="region of interest" description="Disordered" evidence="1">
    <location>
        <begin position="531"/>
        <end position="565"/>
    </location>
</feature>
<evidence type="ECO:0000313" key="4">
    <source>
        <dbReference type="Proteomes" id="UP000515135"/>
    </source>
</evidence>
<evidence type="ECO:0000256" key="2">
    <source>
        <dbReference type="SAM" id="Phobius"/>
    </source>
</evidence>
<feature type="region of interest" description="Disordered" evidence="1">
    <location>
        <begin position="684"/>
        <end position="753"/>
    </location>
</feature>
<feature type="compositionally biased region" description="Basic and acidic residues" evidence="1">
    <location>
        <begin position="1261"/>
        <end position="1288"/>
    </location>
</feature>
<dbReference type="GO" id="GO:0005543">
    <property type="term" value="F:phospholipid binding"/>
    <property type="evidence" value="ECO:0007669"/>
    <property type="project" value="TreeGrafter"/>
</dbReference>
<feature type="region of interest" description="Disordered" evidence="1">
    <location>
        <begin position="143"/>
        <end position="165"/>
    </location>
</feature>
<feature type="domain" description="C2" evidence="3">
    <location>
        <begin position="1736"/>
        <end position="1855"/>
    </location>
</feature>
<feature type="region of interest" description="Disordered" evidence="1">
    <location>
        <begin position="1088"/>
        <end position="1478"/>
    </location>
</feature>
<dbReference type="PANTHER" id="PTHR46129">
    <property type="entry name" value="SYNAPTOTAGMIN 14, ISOFORM D"/>
    <property type="match status" value="1"/>
</dbReference>
<feature type="compositionally biased region" description="Basic residues" evidence="1">
    <location>
        <begin position="1649"/>
        <end position="1661"/>
    </location>
</feature>
<dbReference type="SMART" id="SM00239">
    <property type="entry name" value="C2"/>
    <property type="match status" value="2"/>
</dbReference>
<evidence type="ECO:0000313" key="5">
    <source>
        <dbReference type="RefSeq" id="XP_019633693.1"/>
    </source>
</evidence>
<gene>
    <name evidence="5" type="primary">LOC109477091</name>
</gene>
<dbReference type="Proteomes" id="UP000515135">
    <property type="component" value="Unplaced"/>
</dbReference>
<evidence type="ECO:0000259" key="3">
    <source>
        <dbReference type="PROSITE" id="PS50004"/>
    </source>
</evidence>
<feature type="region of interest" description="Disordered" evidence="1">
    <location>
        <begin position="1"/>
        <end position="39"/>
    </location>
</feature>
<feature type="compositionally biased region" description="Polar residues" evidence="1">
    <location>
        <begin position="553"/>
        <end position="565"/>
    </location>
</feature>
<dbReference type="PROSITE" id="PS50004">
    <property type="entry name" value="C2"/>
    <property type="match status" value="2"/>
</dbReference>
<feature type="region of interest" description="Disordered" evidence="1">
    <location>
        <begin position="1536"/>
        <end position="1684"/>
    </location>
</feature>
<feature type="region of interest" description="Disordered" evidence="1">
    <location>
        <begin position="1858"/>
        <end position="1889"/>
    </location>
</feature>
<dbReference type="CDD" id="cd08389">
    <property type="entry name" value="C2A_Synaptotagmin-14_16"/>
    <property type="match status" value="1"/>
</dbReference>
<feature type="compositionally biased region" description="Low complexity" evidence="1">
    <location>
        <begin position="1219"/>
        <end position="1229"/>
    </location>
</feature>
<dbReference type="OrthoDB" id="5978493at2759"/>
<feature type="region of interest" description="Disordered" evidence="1">
    <location>
        <begin position="1014"/>
        <end position="1068"/>
    </location>
</feature>
<dbReference type="PANTHER" id="PTHR46129:SF2">
    <property type="entry name" value="SYNAPTOTAGMIN 14, ISOFORM D"/>
    <property type="match status" value="1"/>
</dbReference>
<dbReference type="InterPro" id="IPR000008">
    <property type="entry name" value="C2_dom"/>
</dbReference>
<keyword evidence="2" id="KW-0812">Transmembrane</keyword>
<feature type="domain" description="C2" evidence="3">
    <location>
        <begin position="1894"/>
        <end position="2029"/>
    </location>
</feature>
<reference evidence="5" key="1">
    <citation type="submission" date="2025-08" db="UniProtKB">
        <authorList>
            <consortium name="RefSeq"/>
        </authorList>
    </citation>
    <scope>IDENTIFICATION</scope>
    <source>
        <tissue evidence="5">Gonad</tissue>
    </source>
</reference>
<feature type="compositionally biased region" description="Low complexity" evidence="1">
    <location>
        <begin position="1869"/>
        <end position="1888"/>
    </location>
</feature>
<keyword evidence="2" id="KW-0472">Membrane</keyword>
<feature type="compositionally biased region" description="Acidic residues" evidence="1">
    <location>
        <begin position="1619"/>
        <end position="1631"/>
    </location>
</feature>
<dbReference type="SUPFAM" id="SSF49562">
    <property type="entry name" value="C2 domain (Calcium/lipid-binding domain, CaLB)"/>
    <property type="match status" value="2"/>
</dbReference>
<keyword evidence="2" id="KW-1133">Transmembrane helix</keyword>